<keyword evidence="5" id="KW-0963">Cytoplasm</keyword>
<protein>
    <recommendedName>
        <fullName evidence="3">Vacuolar protein-sorting-associated protein 25</fullName>
    </recommendedName>
    <alternativeName>
        <fullName evidence="7">ESCRT-II complex subunit VPS25</fullName>
    </alternativeName>
</protein>
<gene>
    <name evidence="8" type="ORF">HNAJ_LOCUS9416</name>
</gene>
<keyword evidence="6" id="KW-0653">Protein transport</keyword>
<keyword evidence="4" id="KW-0813">Transport</keyword>
<dbReference type="Gene3D" id="1.10.10.570">
    <property type="entry name" value="Winged helix' DNA-binding domain. Chain C. Domain 1"/>
    <property type="match status" value="1"/>
</dbReference>
<dbReference type="InterPro" id="IPR014041">
    <property type="entry name" value="ESCRT-II_cplx_Vps25-sub_N"/>
</dbReference>
<dbReference type="PANTHER" id="PTHR13149">
    <property type="entry name" value="VACUOLAR PROTEIN SORTING-ASSOCIATED PROTEIN VPS25"/>
    <property type="match status" value="1"/>
</dbReference>
<dbReference type="FunFam" id="1.10.10.10:FF:000141">
    <property type="entry name" value="vacuolar protein-sorting-associated protein 25"/>
    <property type="match status" value="1"/>
</dbReference>
<dbReference type="GO" id="GO:0043328">
    <property type="term" value="P:protein transport to vacuole involved in ubiquitin-dependent protein catabolic process via the multivesicular body sorting pathway"/>
    <property type="evidence" value="ECO:0007669"/>
    <property type="project" value="TreeGrafter"/>
</dbReference>
<dbReference type="Pfam" id="PF05871">
    <property type="entry name" value="ESCRT-II"/>
    <property type="match status" value="1"/>
</dbReference>
<evidence type="ECO:0000256" key="7">
    <source>
        <dbReference type="ARBA" id="ARBA00030094"/>
    </source>
</evidence>
<evidence type="ECO:0000256" key="4">
    <source>
        <dbReference type="ARBA" id="ARBA00022448"/>
    </source>
</evidence>
<dbReference type="InterPro" id="IPR036388">
    <property type="entry name" value="WH-like_DNA-bd_sf"/>
</dbReference>
<dbReference type="STRING" id="102285.A0A0R3TPL2"/>
<keyword evidence="9" id="KW-1185">Reference proteome</keyword>
<dbReference type="EMBL" id="UZAE01012603">
    <property type="protein sequence ID" value="VDO05902.1"/>
    <property type="molecule type" value="Genomic_DNA"/>
</dbReference>
<proteinExistence type="inferred from homology"/>
<evidence type="ECO:0000256" key="2">
    <source>
        <dbReference type="ARBA" id="ARBA00009674"/>
    </source>
</evidence>
<evidence type="ECO:0000313" key="10">
    <source>
        <dbReference type="WBParaSite" id="HNAJ_0000942101-mRNA-1"/>
    </source>
</evidence>
<evidence type="ECO:0000256" key="6">
    <source>
        <dbReference type="ARBA" id="ARBA00022927"/>
    </source>
</evidence>
<dbReference type="SUPFAM" id="SSF46785">
    <property type="entry name" value="Winged helix' DNA-binding domain"/>
    <property type="match status" value="2"/>
</dbReference>
<organism evidence="10">
    <name type="scientific">Rodentolepis nana</name>
    <name type="common">Dwarf tapeworm</name>
    <name type="synonym">Hymenolepis nana</name>
    <dbReference type="NCBI Taxonomy" id="102285"/>
    <lineage>
        <taxon>Eukaryota</taxon>
        <taxon>Metazoa</taxon>
        <taxon>Spiralia</taxon>
        <taxon>Lophotrochozoa</taxon>
        <taxon>Platyhelminthes</taxon>
        <taxon>Cestoda</taxon>
        <taxon>Eucestoda</taxon>
        <taxon>Cyclophyllidea</taxon>
        <taxon>Hymenolepididae</taxon>
        <taxon>Rodentolepis</taxon>
    </lineage>
</organism>
<dbReference type="InterPro" id="IPR008570">
    <property type="entry name" value="ESCRT-II_cplx_Vps25-sub"/>
</dbReference>
<dbReference type="InterPro" id="IPR036390">
    <property type="entry name" value="WH_DNA-bd_sf"/>
</dbReference>
<accession>A0A0R3TPL2</accession>
<dbReference type="GO" id="GO:0042803">
    <property type="term" value="F:protein homodimerization activity"/>
    <property type="evidence" value="ECO:0007669"/>
    <property type="project" value="TreeGrafter"/>
</dbReference>
<evidence type="ECO:0000313" key="8">
    <source>
        <dbReference type="EMBL" id="VDO05902.1"/>
    </source>
</evidence>
<dbReference type="FunFam" id="1.10.10.570:FF:000003">
    <property type="entry name" value="Vacuolar protein-sorting-associated protein 25"/>
    <property type="match status" value="1"/>
</dbReference>
<dbReference type="Proteomes" id="UP000278807">
    <property type="component" value="Unassembled WGS sequence"/>
</dbReference>
<dbReference type="WBParaSite" id="HNAJ_0000942101-mRNA-1">
    <property type="protein sequence ID" value="HNAJ_0000942101-mRNA-1"/>
    <property type="gene ID" value="HNAJ_0000942101"/>
</dbReference>
<dbReference type="PANTHER" id="PTHR13149:SF0">
    <property type="entry name" value="VACUOLAR PROTEIN-SORTING-ASSOCIATED PROTEIN 25"/>
    <property type="match status" value="1"/>
</dbReference>
<reference evidence="10" key="1">
    <citation type="submission" date="2017-02" db="UniProtKB">
        <authorList>
            <consortium name="WormBaseParasite"/>
        </authorList>
    </citation>
    <scope>IDENTIFICATION</scope>
</reference>
<name>A0A0R3TPL2_RODNA</name>
<reference evidence="8 9" key="2">
    <citation type="submission" date="2018-11" db="EMBL/GenBank/DDBJ databases">
        <authorList>
            <consortium name="Pathogen Informatics"/>
        </authorList>
    </citation>
    <scope>NUCLEOTIDE SEQUENCE [LARGE SCALE GENOMIC DNA]</scope>
</reference>
<dbReference type="Gene3D" id="1.10.10.10">
    <property type="entry name" value="Winged helix-like DNA-binding domain superfamily/Winged helix DNA-binding domain"/>
    <property type="match status" value="1"/>
</dbReference>
<dbReference type="AlphaFoldDB" id="A0A0R3TPL2"/>
<dbReference type="OrthoDB" id="245150at2759"/>
<comment type="subcellular location">
    <subcellularLocation>
        <location evidence="1">Cytoplasm</location>
    </subcellularLocation>
</comment>
<dbReference type="GO" id="GO:0016236">
    <property type="term" value="P:macroautophagy"/>
    <property type="evidence" value="ECO:0007669"/>
    <property type="project" value="UniProtKB-ARBA"/>
</dbReference>
<dbReference type="GO" id="GO:0000814">
    <property type="term" value="C:ESCRT II complex"/>
    <property type="evidence" value="ECO:0007669"/>
    <property type="project" value="InterPro"/>
</dbReference>
<dbReference type="GO" id="GO:0005198">
    <property type="term" value="F:structural molecule activity"/>
    <property type="evidence" value="ECO:0007669"/>
    <property type="project" value="TreeGrafter"/>
</dbReference>
<comment type="similarity">
    <text evidence="2">Belongs to the VPS25 family.</text>
</comment>
<sequence>MVTENEEFTWPWQYNFPPFFTLQPNEETRRKQMDAWCQLVLNYFQNKKQTNLDVSSLVTIHKDLFSNQKINRKANLQLIQAILDELHRRGNLEWNDRSHKSATIAWRKASSWAADIEKWVRSSGRGNTVCTIYEIIDGDDTEGESFHGIDQTVIMEALRYLEKHGKAEIIDGGEGVKFFI</sequence>
<evidence type="ECO:0000256" key="3">
    <source>
        <dbReference type="ARBA" id="ARBA00017934"/>
    </source>
</evidence>
<evidence type="ECO:0000256" key="5">
    <source>
        <dbReference type="ARBA" id="ARBA00022490"/>
    </source>
</evidence>
<evidence type="ECO:0000256" key="1">
    <source>
        <dbReference type="ARBA" id="ARBA00004496"/>
    </source>
</evidence>
<evidence type="ECO:0000313" key="9">
    <source>
        <dbReference type="Proteomes" id="UP000278807"/>
    </source>
</evidence>